<evidence type="ECO:0000313" key="2">
    <source>
        <dbReference type="EMBL" id="KAK8777128.1"/>
    </source>
</evidence>
<feature type="chain" id="PRO_5042967671" description="Secreted protein" evidence="1">
    <location>
        <begin position="21"/>
        <end position="457"/>
    </location>
</feature>
<evidence type="ECO:0000313" key="3">
    <source>
        <dbReference type="Proteomes" id="UP001321473"/>
    </source>
</evidence>
<dbReference type="AlphaFoldDB" id="A0AAQ4ER86"/>
<protein>
    <recommendedName>
        <fullName evidence="4">Secreted protein</fullName>
    </recommendedName>
</protein>
<feature type="signal peptide" evidence="1">
    <location>
        <begin position="1"/>
        <end position="20"/>
    </location>
</feature>
<dbReference type="Proteomes" id="UP001321473">
    <property type="component" value="Unassembled WGS sequence"/>
</dbReference>
<reference evidence="2 3" key="1">
    <citation type="journal article" date="2023" name="Arcadia Sci">
        <title>De novo assembly of a long-read Amblyomma americanum tick genome.</title>
        <authorList>
            <person name="Chou S."/>
            <person name="Poskanzer K.E."/>
            <person name="Rollins M."/>
            <person name="Thuy-Boun P.S."/>
        </authorList>
    </citation>
    <scope>NUCLEOTIDE SEQUENCE [LARGE SCALE GENOMIC DNA]</scope>
    <source>
        <strain evidence="2">F_SG_1</strain>
        <tissue evidence="2">Salivary glands</tissue>
    </source>
</reference>
<name>A0AAQ4ER86_AMBAM</name>
<evidence type="ECO:0000256" key="1">
    <source>
        <dbReference type="SAM" id="SignalP"/>
    </source>
</evidence>
<organism evidence="2 3">
    <name type="scientific">Amblyomma americanum</name>
    <name type="common">Lone star tick</name>
    <dbReference type="NCBI Taxonomy" id="6943"/>
    <lineage>
        <taxon>Eukaryota</taxon>
        <taxon>Metazoa</taxon>
        <taxon>Ecdysozoa</taxon>
        <taxon>Arthropoda</taxon>
        <taxon>Chelicerata</taxon>
        <taxon>Arachnida</taxon>
        <taxon>Acari</taxon>
        <taxon>Parasitiformes</taxon>
        <taxon>Ixodida</taxon>
        <taxon>Ixodoidea</taxon>
        <taxon>Ixodidae</taxon>
        <taxon>Amblyomminae</taxon>
        <taxon>Amblyomma</taxon>
    </lineage>
</organism>
<accession>A0AAQ4ER86</accession>
<proteinExistence type="predicted"/>
<dbReference type="EMBL" id="JARKHS020012188">
    <property type="protein sequence ID" value="KAK8777128.1"/>
    <property type="molecule type" value="Genomic_DNA"/>
</dbReference>
<keyword evidence="3" id="KW-1185">Reference proteome</keyword>
<keyword evidence="1" id="KW-0732">Signal</keyword>
<comment type="caution">
    <text evidence="2">The sequence shown here is derived from an EMBL/GenBank/DDBJ whole genome shotgun (WGS) entry which is preliminary data.</text>
</comment>
<gene>
    <name evidence="2" type="ORF">V5799_029524</name>
</gene>
<sequence>MKPTSYTLRLFLLIVTCALAASDDSCAYHDTLFDIGLSKVLGLPGFEEFPLNDIRRTFTKFFDFRVRLSEGKLYGLSNLMRHERNFINVTDSGIAALFEIQGGPLRVSYRGSVQSVPVDAIVKVDIYIPRIEMMIYVEEPAPNRLTLTQLSFWNAPVSFRARQLDGSSIIFDLLNFLAEGSIEDALNDKMSTTVHEVVYQFLGMVELFARNGTKIGDVKKPLPDPVYTPGIILPGPGGSTSFADFPVGPWQDPSKWGVFDYSVKRIALASHLDPVTFTDVDDVTWGDRTFQINNVTVDGLAFLRRGGDNYARANRCGIAARVALAFENIRVQLYATTAPNIRLRMDVRIVALDAVIEVTETNKTINIVDYQLNFPVPLEYDVYVLTPVVGPAVEFFKGYMRRQLTEDEANKLEDSSKKYVDQAIFKITEFIKDPAPWMPWNNSIIEAYRKYSREHRN</sequence>
<evidence type="ECO:0008006" key="4">
    <source>
        <dbReference type="Google" id="ProtNLM"/>
    </source>
</evidence>